<protein>
    <submittedName>
        <fullName evidence="1">Uncharacterized protein</fullName>
    </submittedName>
</protein>
<accession>A0A9P6Y6V1</accession>
<comment type="caution">
    <text evidence="1">The sequence shown here is derived from an EMBL/GenBank/DDBJ whole genome shotgun (WGS) entry which is preliminary data.</text>
</comment>
<proteinExistence type="predicted"/>
<dbReference type="EMBL" id="JAANIT010001403">
    <property type="protein sequence ID" value="KAG1540466.1"/>
    <property type="molecule type" value="Genomic_DNA"/>
</dbReference>
<dbReference type="OrthoDB" id="410307at2759"/>
<sequence length="116" mass="13455">MPHFSLPGDDEEHAAATTPMLFGKEKFFSIFNSEKMLQPNWYSSTPFTTPSPSGLMAEQYKRPFMYDNEDALLPSNAESLLPHQLLFDLDNEQVNPIPNYYQQDTLCKSFFRPWLI</sequence>
<reference evidence="1" key="1">
    <citation type="journal article" date="2020" name="Microb. Genom.">
        <title>Genetic diversity of clinical and environmental Mucorales isolates obtained from an investigation of mucormycosis cases among solid organ transplant recipients.</title>
        <authorList>
            <person name="Nguyen M.H."/>
            <person name="Kaul D."/>
            <person name="Muto C."/>
            <person name="Cheng S.J."/>
            <person name="Richter R.A."/>
            <person name="Bruno V.M."/>
            <person name="Liu G."/>
            <person name="Beyhan S."/>
            <person name="Sundermann A.J."/>
            <person name="Mounaud S."/>
            <person name="Pasculle A.W."/>
            <person name="Nierman W.C."/>
            <person name="Driscoll E."/>
            <person name="Cumbie R."/>
            <person name="Clancy C.J."/>
            <person name="Dupont C.L."/>
        </authorList>
    </citation>
    <scope>NUCLEOTIDE SEQUENCE</scope>
    <source>
        <strain evidence="1">GL16</strain>
    </source>
</reference>
<evidence type="ECO:0000313" key="1">
    <source>
        <dbReference type="EMBL" id="KAG1540466.1"/>
    </source>
</evidence>
<name>A0A9P6Y6V1_RHIOR</name>
<dbReference type="Proteomes" id="UP000717996">
    <property type="component" value="Unassembled WGS sequence"/>
</dbReference>
<organism evidence="1 2">
    <name type="scientific">Rhizopus oryzae</name>
    <name type="common">Mucormycosis agent</name>
    <name type="synonym">Rhizopus arrhizus var. delemar</name>
    <dbReference type="NCBI Taxonomy" id="64495"/>
    <lineage>
        <taxon>Eukaryota</taxon>
        <taxon>Fungi</taxon>
        <taxon>Fungi incertae sedis</taxon>
        <taxon>Mucoromycota</taxon>
        <taxon>Mucoromycotina</taxon>
        <taxon>Mucoromycetes</taxon>
        <taxon>Mucorales</taxon>
        <taxon>Mucorineae</taxon>
        <taxon>Rhizopodaceae</taxon>
        <taxon>Rhizopus</taxon>
    </lineage>
</organism>
<evidence type="ECO:0000313" key="2">
    <source>
        <dbReference type="Proteomes" id="UP000717996"/>
    </source>
</evidence>
<gene>
    <name evidence="1" type="ORF">G6F51_008502</name>
</gene>
<dbReference type="AlphaFoldDB" id="A0A9P6Y6V1"/>